<comment type="caution">
    <text evidence="2">The sequence shown here is derived from an EMBL/GenBank/DDBJ whole genome shotgun (WGS) entry which is preliminary data.</text>
</comment>
<evidence type="ECO:0000313" key="3">
    <source>
        <dbReference type="Proteomes" id="UP001221898"/>
    </source>
</evidence>
<evidence type="ECO:0000256" key="1">
    <source>
        <dbReference type="SAM" id="MobiDB-lite"/>
    </source>
</evidence>
<feature type="compositionally biased region" description="Basic and acidic residues" evidence="1">
    <location>
        <begin position="74"/>
        <end position="99"/>
    </location>
</feature>
<protein>
    <submittedName>
        <fullName evidence="2">Uncharacterized protein</fullName>
    </submittedName>
</protein>
<evidence type="ECO:0000313" key="2">
    <source>
        <dbReference type="EMBL" id="KAJ8378666.1"/>
    </source>
</evidence>
<dbReference type="EMBL" id="JAINUG010000314">
    <property type="protein sequence ID" value="KAJ8378666.1"/>
    <property type="molecule type" value="Genomic_DNA"/>
</dbReference>
<gene>
    <name evidence="2" type="ORF">AAFF_G00237150</name>
</gene>
<keyword evidence="3" id="KW-1185">Reference proteome</keyword>
<dbReference type="AlphaFoldDB" id="A0AAD7W404"/>
<name>A0AAD7W404_9TELE</name>
<organism evidence="2 3">
    <name type="scientific">Aldrovandia affinis</name>
    <dbReference type="NCBI Taxonomy" id="143900"/>
    <lineage>
        <taxon>Eukaryota</taxon>
        <taxon>Metazoa</taxon>
        <taxon>Chordata</taxon>
        <taxon>Craniata</taxon>
        <taxon>Vertebrata</taxon>
        <taxon>Euteleostomi</taxon>
        <taxon>Actinopterygii</taxon>
        <taxon>Neopterygii</taxon>
        <taxon>Teleostei</taxon>
        <taxon>Notacanthiformes</taxon>
        <taxon>Halosauridae</taxon>
        <taxon>Aldrovandia</taxon>
    </lineage>
</organism>
<feature type="region of interest" description="Disordered" evidence="1">
    <location>
        <begin position="65"/>
        <end position="106"/>
    </location>
</feature>
<reference evidence="2" key="1">
    <citation type="journal article" date="2023" name="Science">
        <title>Genome structures resolve the early diversification of teleost fishes.</title>
        <authorList>
            <person name="Parey E."/>
            <person name="Louis A."/>
            <person name="Montfort J."/>
            <person name="Bouchez O."/>
            <person name="Roques C."/>
            <person name="Iampietro C."/>
            <person name="Lluch J."/>
            <person name="Castinel A."/>
            <person name="Donnadieu C."/>
            <person name="Desvignes T."/>
            <person name="Floi Bucao C."/>
            <person name="Jouanno E."/>
            <person name="Wen M."/>
            <person name="Mejri S."/>
            <person name="Dirks R."/>
            <person name="Jansen H."/>
            <person name="Henkel C."/>
            <person name="Chen W.J."/>
            <person name="Zahm M."/>
            <person name="Cabau C."/>
            <person name="Klopp C."/>
            <person name="Thompson A.W."/>
            <person name="Robinson-Rechavi M."/>
            <person name="Braasch I."/>
            <person name="Lecointre G."/>
            <person name="Bobe J."/>
            <person name="Postlethwait J.H."/>
            <person name="Berthelot C."/>
            <person name="Roest Crollius H."/>
            <person name="Guiguen Y."/>
        </authorList>
    </citation>
    <scope>NUCLEOTIDE SEQUENCE</scope>
    <source>
        <strain evidence="2">NC1722</strain>
    </source>
</reference>
<accession>A0AAD7W404</accession>
<dbReference type="Proteomes" id="UP001221898">
    <property type="component" value="Unassembled WGS sequence"/>
</dbReference>
<proteinExistence type="predicted"/>
<sequence length="106" mass="11159">MCYPAVCTNRIRRQEHAVPLDSILEGSAVARGPTWMQATLGSAGAGCVNTAALICHGGMPLEGPAHPPSFEVAPGERAHAGGRAADEDGVGARERERNQRRWRGGT</sequence>